<name>A0AAU7D5P5_9BACT</name>
<accession>A0AAU7D5P5</accession>
<reference evidence="4" key="1">
    <citation type="submission" date="2023-03" db="EMBL/GenBank/DDBJ databases">
        <title>Edaphobacter sp.</title>
        <authorList>
            <person name="Huber K.J."/>
            <person name="Papendorf J."/>
            <person name="Pilke C."/>
            <person name="Bunk B."/>
            <person name="Sproeer C."/>
            <person name="Pester M."/>
        </authorList>
    </citation>
    <scope>NUCLEOTIDE SEQUENCE</scope>
    <source>
        <strain evidence="4">DSM 109920</strain>
    </source>
</reference>
<comment type="caution">
    <text evidence="1">Lacks conserved residue(s) required for the propagation of feature annotation.</text>
</comment>
<protein>
    <recommendedName>
        <fullName evidence="3">Response regulatory domain-containing protein</fullName>
    </recommendedName>
</protein>
<dbReference type="RefSeq" id="WP_348269440.1">
    <property type="nucleotide sequence ID" value="NZ_CP121195.1"/>
</dbReference>
<feature type="chain" id="PRO_5043403123" description="Response regulatory domain-containing protein" evidence="2">
    <location>
        <begin position="21"/>
        <end position="88"/>
    </location>
</feature>
<evidence type="ECO:0000256" key="2">
    <source>
        <dbReference type="SAM" id="SignalP"/>
    </source>
</evidence>
<keyword evidence="2" id="KW-0732">Signal</keyword>
<organism evidence="4">
    <name type="scientific">Edaphobacter paludis</name>
    <dbReference type="NCBI Taxonomy" id="3035702"/>
    <lineage>
        <taxon>Bacteria</taxon>
        <taxon>Pseudomonadati</taxon>
        <taxon>Acidobacteriota</taxon>
        <taxon>Terriglobia</taxon>
        <taxon>Terriglobales</taxon>
        <taxon>Acidobacteriaceae</taxon>
        <taxon>Edaphobacter</taxon>
    </lineage>
</organism>
<dbReference type="AlphaFoldDB" id="A0AAU7D5P5"/>
<dbReference type="InterPro" id="IPR001789">
    <property type="entry name" value="Sig_transdc_resp-reg_receiver"/>
</dbReference>
<evidence type="ECO:0000313" key="4">
    <source>
        <dbReference type="EMBL" id="XBH12418.1"/>
    </source>
</evidence>
<dbReference type="EMBL" id="CP121195">
    <property type="protein sequence ID" value="XBH12418.1"/>
    <property type="molecule type" value="Genomic_DNA"/>
</dbReference>
<proteinExistence type="predicted"/>
<feature type="domain" description="Response regulatory" evidence="3">
    <location>
        <begin position="1"/>
        <end position="51"/>
    </location>
</feature>
<sequence>MRHANPLAVTMLLSAFPEMAAATQAILLQADEILVKPMDVSSLVKVINQTLASGSLNLRLVETVATILERSAPEIIRDCINISKRSRR</sequence>
<evidence type="ECO:0000256" key="1">
    <source>
        <dbReference type="PROSITE-ProRule" id="PRU00169"/>
    </source>
</evidence>
<dbReference type="InterPro" id="IPR011006">
    <property type="entry name" value="CheY-like_superfamily"/>
</dbReference>
<dbReference type="PROSITE" id="PS50110">
    <property type="entry name" value="RESPONSE_REGULATORY"/>
    <property type="match status" value="1"/>
</dbReference>
<feature type="signal peptide" evidence="2">
    <location>
        <begin position="1"/>
        <end position="20"/>
    </location>
</feature>
<dbReference type="SUPFAM" id="SSF52172">
    <property type="entry name" value="CheY-like"/>
    <property type="match status" value="1"/>
</dbReference>
<gene>
    <name evidence="4" type="ORF">P8936_12000</name>
</gene>
<dbReference type="GO" id="GO:0000160">
    <property type="term" value="P:phosphorelay signal transduction system"/>
    <property type="evidence" value="ECO:0007669"/>
    <property type="project" value="InterPro"/>
</dbReference>
<evidence type="ECO:0000259" key="3">
    <source>
        <dbReference type="PROSITE" id="PS50110"/>
    </source>
</evidence>